<evidence type="ECO:0000313" key="3">
    <source>
        <dbReference type="Proteomes" id="UP000242592"/>
    </source>
</evidence>
<name>A0A1M5TQA4_9BACT</name>
<dbReference type="Proteomes" id="UP000242592">
    <property type="component" value="Unassembled WGS sequence"/>
</dbReference>
<protein>
    <submittedName>
        <fullName evidence="2">Uncharacterized protein</fullName>
    </submittedName>
</protein>
<keyword evidence="3" id="KW-1185">Reference proteome</keyword>
<keyword evidence="1" id="KW-0812">Transmembrane</keyword>
<evidence type="ECO:0000313" key="2">
    <source>
        <dbReference type="EMBL" id="SHH52776.1"/>
    </source>
</evidence>
<dbReference type="EMBL" id="FQXN01000005">
    <property type="protein sequence ID" value="SHH52776.1"/>
    <property type="molecule type" value="Genomic_DNA"/>
</dbReference>
<keyword evidence="1" id="KW-1133">Transmembrane helix</keyword>
<accession>A0A1M5TQA4</accession>
<evidence type="ECO:0000256" key="1">
    <source>
        <dbReference type="SAM" id="Phobius"/>
    </source>
</evidence>
<gene>
    <name evidence="2" type="ORF">SAMN02745199_1446</name>
</gene>
<proteinExistence type="predicted"/>
<reference evidence="3" key="1">
    <citation type="submission" date="2016-11" db="EMBL/GenBank/DDBJ databases">
        <authorList>
            <person name="Varghese N."/>
            <person name="Submissions S."/>
        </authorList>
    </citation>
    <scope>NUCLEOTIDE SEQUENCE [LARGE SCALE GENOMIC DNA]</scope>
    <source>
        <strain evidence="3">DSM 15807</strain>
    </source>
</reference>
<sequence length="175" mass="20505">MLRGKLQKKNSICNGEVGEISYIEFLIVFILALEISVVSFFMIDATLEWYITLKKDYSKSLEFFHVINYIRHDYYNRGISKIHYISSRRISFDEIVDGKKKKVLYQILKTNEGILIKRQVSGIYGKKGINYLGPYKMELEFRNSPKFIILSTPRGEFILPKYIPNKEFILGISVK</sequence>
<organism evidence="2 3">
    <name type="scientific">Thermosipho atlanticus DSM 15807</name>
    <dbReference type="NCBI Taxonomy" id="1123380"/>
    <lineage>
        <taxon>Bacteria</taxon>
        <taxon>Thermotogati</taxon>
        <taxon>Thermotogota</taxon>
        <taxon>Thermotogae</taxon>
        <taxon>Thermotogales</taxon>
        <taxon>Fervidobacteriaceae</taxon>
        <taxon>Thermosipho</taxon>
    </lineage>
</organism>
<keyword evidence="1" id="KW-0472">Membrane</keyword>
<feature type="transmembrane region" description="Helical" evidence="1">
    <location>
        <begin position="21"/>
        <end position="43"/>
    </location>
</feature>
<dbReference type="AlphaFoldDB" id="A0A1M5TQA4"/>
<dbReference type="STRING" id="1123380.SAMN02745199_1446"/>